<dbReference type="AlphaFoldDB" id="A0A0A8YNV0"/>
<reference evidence="2" key="2">
    <citation type="journal article" date="2015" name="Data Brief">
        <title>Shoot transcriptome of the giant reed, Arundo donax.</title>
        <authorList>
            <person name="Barrero R.A."/>
            <person name="Guerrero F.D."/>
            <person name="Moolhuijzen P."/>
            <person name="Goolsby J.A."/>
            <person name="Tidwell J."/>
            <person name="Bellgard S.E."/>
            <person name="Bellgard M.I."/>
        </authorList>
    </citation>
    <scope>NUCLEOTIDE SEQUENCE</scope>
    <source>
        <tissue evidence="2">Shoot tissue taken approximately 20 cm above the soil surface</tissue>
    </source>
</reference>
<evidence type="ECO:0000313" key="2">
    <source>
        <dbReference type="EMBL" id="JAD28489.1"/>
    </source>
</evidence>
<dbReference type="EMBL" id="GBRH01269406">
    <property type="protein sequence ID" value="JAD28489.1"/>
    <property type="molecule type" value="Transcribed_RNA"/>
</dbReference>
<feature type="signal peptide" evidence="1">
    <location>
        <begin position="1"/>
        <end position="18"/>
    </location>
</feature>
<proteinExistence type="predicted"/>
<evidence type="ECO:0000256" key="1">
    <source>
        <dbReference type="SAM" id="SignalP"/>
    </source>
</evidence>
<name>A0A0A8YNV0_ARUDO</name>
<organism evidence="2">
    <name type="scientific">Arundo donax</name>
    <name type="common">Giant reed</name>
    <name type="synonym">Donax arundinaceus</name>
    <dbReference type="NCBI Taxonomy" id="35708"/>
    <lineage>
        <taxon>Eukaryota</taxon>
        <taxon>Viridiplantae</taxon>
        <taxon>Streptophyta</taxon>
        <taxon>Embryophyta</taxon>
        <taxon>Tracheophyta</taxon>
        <taxon>Spermatophyta</taxon>
        <taxon>Magnoliopsida</taxon>
        <taxon>Liliopsida</taxon>
        <taxon>Poales</taxon>
        <taxon>Poaceae</taxon>
        <taxon>PACMAD clade</taxon>
        <taxon>Arundinoideae</taxon>
        <taxon>Arundineae</taxon>
        <taxon>Arundo</taxon>
    </lineage>
</organism>
<reference evidence="2" key="1">
    <citation type="submission" date="2014-09" db="EMBL/GenBank/DDBJ databases">
        <authorList>
            <person name="Magalhaes I.L.F."/>
            <person name="Oliveira U."/>
            <person name="Santos F.R."/>
            <person name="Vidigal T.H.D.A."/>
            <person name="Brescovit A.D."/>
            <person name="Santos A.J."/>
        </authorList>
    </citation>
    <scope>NUCLEOTIDE SEQUENCE</scope>
    <source>
        <tissue evidence="2">Shoot tissue taken approximately 20 cm above the soil surface</tissue>
    </source>
</reference>
<sequence>MWSLYMVGWLHVLNIYLCLETISHTRIYMYMLAAMCCHILPPAGNDCHPSTAHFGQEKDFVLHICPMS</sequence>
<accession>A0A0A8YNV0</accession>
<keyword evidence="1" id="KW-0732">Signal</keyword>
<feature type="chain" id="PRO_5002043420" evidence="1">
    <location>
        <begin position="19"/>
        <end position="68"/>
    </location>
</feature>
<protein>
    <submittedName>
        <fullName evidence="2">Uncharacterized protein</fullName>
    </submittedName>
</protein>